<evidence type="ECO:0000313" key="4">
    <source>
        <dbReference type="EMBL" id="AUN96531.1"/>
    </source>
</evidence>
<dbReference type="PANTHER" id="PTHR30004:SF6">
    <property type="entry name" value="D-THREONATE 4-PHOSPHATE DEHYDROGENASE"/>
    <property type="match status" value="1"/>
</dbReference>
<proteinExistence type="predicted"/>
<dbReference type="KEGG" id="bsto:C0V70_00095"/>
<dbReference type="EMBL" id="CP025704">
    <property type="protein sequence ID" value="AUN96531.1"/>
    <property type="molecule type" value="Genomic_DNA"/>
</dbReference>
<dbReference type="InterPro" id="IPR005255">
    <property type="entry name" value="PdxA_fam"/>
</dbReference>
<dbReference type="Pfam" id="PF04166">
    <property type="entry name" value="PdxA"/>
    <property type="match status" value="1"/>
</dbReference>
<evidence type="ECO:0000313" key="5">
    <source>
        <dbReference type="Proteomes" id="UP000235584"/>
    </source>
</evidence>
<dbReference type="SUPFAM" id="SSF53659">
    <property type="entry name" value="Isocitrate/Isopropylmalate dehydrogenase-like"/>
    <property type="match status" value="1"/>
</dbReference>
<gene>
    <name evidence="4" type="ORF">C0V70_00095</name>
</gene>
<dbReference type="PANTHER" id="PTHR30004">
    <property type="entry name" value="4-HYDROXYTHREONINE-4-PHOSPHATE DEHYDROGENASE"/>
    <property type="match status" value="1"/>
</dbReference>
<reference evidence="4 5" key="1">
    <citation type="submission" date="2018-01" db="EMBL/GenBank/DDBJ databases">
        <title>Complete genome sequence of Bacteriovorax stolpii DSM12778.</title>
        <authorList>
            <person name="Tang B."/>
            <person name="Chang J."/>
        </authorList>
    </citation>
    <scope>NUCLEOTIDE SEQUENCE [LARGE SCALE GENOMIC DNA]</scope>
    <source>
        <strain evidence="4 5">DSM 12778</strain>
    </source>
</reference>
<dbReference type="RefSeq" id="WP_102241826.1">
    <property type="nucleotide sequence ID" value="NZ_CP025704.1"/>
</dbReference>
<evidence type="ECO:0000256" key="3">
    <source>
        <dbReference type="ARBA" id="ARBA00023027"/>
    </source>
</evidence>
<dbReference type="Gene3D" id="3.40.718.10">
    <property type="entry name" value="Isopropylmalate Dehydrogenase"/>
    <property type="match status" value="1"/>
</dbReference>
<evidence type="ECO:0000256" key="2">
    <source>
        <dbReference type="ARBA" id="ARBA00023002"/>
    </source>
</evidence>
<keyword evidence="2" id="KW-0560">Oxidoreductase</keyword>
<sequence>MIYVTQGHERGIGLEIFLKAFLLLSEREKKAVTLVVNEQDLNTNFKDLGFKKDNFKDLNVIHPKIEKGIPSSTSSLVHVLNVIKPEDILVTLPTSKDQLIHDGKSLAGYTEFFREYFNNKNISMTFKGTSQNVLLITDHVALKDVTKVITTDLIVEKTNTTIEFYKKYFFDYEQVIFSGINPHVGENGILGSEDKIITTAIDQLKKKHTLEFKGPYSGDTLHMHHDETKKQLFVYMFHDQGLAQFKAMHGLIGLNISMGLPFLRLSVDHGTAFDLYGKNKANPTGLIFLFKQAFEVMKYVDKRN</sequence>
<dbReference type="AlphaFoldDB" id="A0A2K9NLZ6"/>
<organism evidence="4 5">
    <name type="scientific">Bacteriovorax stolpii</name>
    <name type="common">Bdellovibrio stolpii</name>
    <dbReference type="NCBI Taxonomy" id="960"/>
    <lineage>
        <taxon>Bacteria</taxon>
        <taxon>Pseudomonadati</taxon>
        <taxon>Bdellovibrionota</taxon>
        <taxon>Bacteriovoracia</taxon>
        <taxon>Bacteriovoracales</taxon>
        <taxon>Bacteriovoracaceae</taxon>
        <taxon>Bacteriovorax</taxon>
    </lineage>
</organism>
<evidence type="ECO:0000256" key="1">
    <source>
        <dbReference type="ARBA" id="ARBA00022723"/>
    </source>
</evidence>
<dbReference type="GO" id="GO:0046872">
    <property type="term" value="F:metal ion binding"/>
    <property type="evidence" value="ECO:0007669"/>
    <property type="project" value="UniProtKB-KW"/>
</dbReference>
<keyword evidence="3" id="KW-0520">NAD</keyword>
<dbReference type="Proteomes" id="UP000235584">
    <property type="component" value="Chromosome"/>
</dbReference>
<keyword evidence="5" id="KW-1185">Reference proteome</keyword>
<keyword evidence="1" id="KW-0479">Metal-binding</keyword>
<name>A0A2K9NLZ6_BACTC</name>
<dbReference type="GO" id="GO:0016491">
    <property type="term" value="F:oxidoreductase activity"/>
    <property type="evidence" value="ECO:0007669"/>
    <property type="project" value="UniProtKB-KW"/>
</dbReference>
<dbReference type="GO" id="GO:0051287">
    <property type="term" value="F:NAD binding"/>
    <property type="evidence" value="ECO:0007669"/>
    <property type="project" value="InterPro"/>
</dbReference>
<accession>A0A2K9NLZ6</accession>
<protein>
    <submittedName>
        <fullName evidence="4">Uncharacterized protein</fullName>
    </submittedName>
</protein>